<dbReference type="InterPro" id="IPR036514">
    <property type="entry name" value="SGNH_hydro_sf"/>
</dbReference>
<organism evidence="1 2">
    <name type="scientific">Clostridium lentum</name>
    <dbReference type="NCBI Taxonomy" id="2763037"/>
    <lineage>
        <taxon>Bacteria</taxon>
        <taxon>Bacillati</taxon>
        <taxon>Bacillota</taxon>
        <taxon>Clostridia</taxon>
        <taxon>Eubacteriales</taxon>
        <taxon>Clostridiaceae</taxon>
        <taxon>Clostridium</taxon>
    </lineage>
</organism>
<comment type="caution">
    <text evidence="1">The sequence shown here is derived from an EMBL/GenBank/DDBJ whole genome shotgun (WGS) entry which is preliminary data.</text>
</comment>
<sequence length="65" mass="7517">MYIEVFKLAINKDIPIIDITSKFLEIKNYSNLLCDDGIHPNEKGHKIIAEAIKEHIEKRKIKLIG</sequence>
<reference evidence="1" key="1">
    <citation type="submission" date="2020-08" db="EMBL/GenBank/DDBJ databases">
        <title>Genome public.</title>
        <authorList>
            <person name="Liu C."/>
            <person name="Sun Q."/>
        </authorList>
    </citation>
    <scope>NUCLEOTIDE SEQUENCE</scope>
    <source>
        <strain evidence="1">NSJ-42</strain>
    </source>
</reference>
<name>A0A8I0AGC3_9CLOT</name>
<dbReference type="SUPFAM" id="SSF52266">
    <property type="entry name" value="SGNH hydrolase"/>
    <property type="match status" value="1"/>
</dbReference>
<dbReference type="AlphaFoldDB" id="A0A8I0AGC3"/>
<accession>A0A8I0AGC3</accession>
<dbReference type="Gene3D" id="3.40.50.1110">
    <property type="entry name" value="SGNH hydrolase"/>
    <property type="match status" value="1"/>
</dbReference>
<protein>
    <submittedName>
        <fullName evidence="1">SGNH/GDSL hydrolase family protein</fullName>
    </submittedName>
</protein>
<dbReference type="GO" id="GO:0016788">
    <property type="term" value="F:hydrolase activity, acting on ester bonds"/>
    <property type="evidence" value="ECO:0007669"/>
    <property type="project" value="InterPro"/>
</dbReference>
<dbReference type="InterPro" id="IPR001087">
    <property type="entry name" value="GDSL"/>
</dbReference>
<evidence type="ECO:0000313" key="1">
    <source>
        <dbReference type="EMBL" id="MBC5641255.1"/>
    </source>
</evidence>
<keyword evidence="2" id="KW-1185">Reference proteome</keyword>
<dbReference type="EMBL" id="JACOOQ010000040">
    <property type="protein sequence ID" value="MBC5641255.1"/>
    <property type="molecule type" value="Genomic_DNA"/>
</dbReference>
<keyword evidence="1" id="KW-0378">Hydrolase</keyword>
<dbReference type="Pfam" id="PF00657">
    <property type="entry name" value="Lipase_GDSL"/>
    <property type="match status" value="1"/>
</dbReference>
<evidence type="ECO:0000313" key="2">
    <source>
        <dbReference type="Proteomes" id="UP000662088"/>
    </source>
</evidence>
<dbReference type="Proteomes" id="UP000662088">
    <property type="component" value="Unassembled WGS sequence"/>
</dbReference>
<gene>
    <name evidence="1" type="ORF">H8R92_12925</name>
</gene>
<proteinExistence type="predicted"/>